<organism evidence="4 5">
    <name type="scientific">Nepenthes gracilis</name>
    <name type="common">Slender pitcher plant</name>
    <dbReference type="NCBI Taxonomy" id="150966"/>
    <lineage>
        <taxon>Eukaryota</taxon>
        <taxon>Viridiplantae</taxon>
        <taxon>Streptophyta</taxon>
        <taxon>Embryophyta</taxon>
        <taxon>Tracheophyta</taxon>
        <taxon>Spermatophyta</taxon>
        <taxon>Magnoliopsida</taxon>
        <taxon>eudicotyledons</taxon>
        <taxon>Gunneridae</taxon>
        <taxon>Pentapetalae</taxon>
        <taxon>Caryophyllales</taxon>
        <taxon>Nepenthaceae</taxon>
        <taxon>Nepenthes</taxon>
    </lineage>
</organism>
<evidence type="ECO:0000313" key="4">
    <source>
        <dbReference type="EMBL" id="GMH09060.1"/>
    </source>
</evidence>
<feature type="compositionally biased region" description="Low complexity" evidence="1">
    <location>
        <begin position="354"/>
        <end position="367"/>
    </location>
</feature>
<evidence type="ECO:0000259" key="3">
    <source>
        <dbReference type="Pfam" id="PF14383"/>
    </source>
</evidence>
<dbReference type="Pfam" id="PF14383">
    <property type="entry name" value="VARLMGL"/>
    <property type="match status" value="1"/>
</dbReference>
<feature type="region of interest" description="Disordered" evidence="1">
    <location>
        <begin position="455"/>
        <end position="482"/>
    </location>
</feature>
<feature type="region of interest" description="Disordered" evidence="1">
    <location>
        <begin position="310"/>
        <end position="334"/>
    </location>
</feature>
<feature type="region of interest" description="Disordered" evidence="1">
    <location>
        <begin position="1"/>
        <end position="38"/>
    </location>
</feature>
<proteinExistence type="predicted"/>
<feature type="region of interest" description="Disordered" evidence="1">
    <location>
        <begin position="354"/>
        <end position="392"/>
    </location>
</feature>
<dbReference type="AlphaFoldDB" id="A0AAD3XLS5"/>
<evidence type="ECO:0000313" key="5">
    <source>
        <dbReference type="Proteomes" id="UP001279734"/>
    </source>
</evidence>
<protein>
    <recommendedName>
        <fullName evidence="6">DUF4378 domain-containing protein</fullName>
    </recommendedName>
</protein>
<dbReference type="InterPro" id="IPR025486">
    <property type="entry name" value="DUF4378"/>
</dbReference>
<dbReference type="Proteomes" id="UP001279734">
    <property type="component" value="Unassembled WGS sequence"/>
</dbReference>
<feature type="domain" description="DUF3741" evidence="3">
    <location>
        <begin position="139"/>
        <end position="164"/>
    </location>
</feature>
<dbReference type="PANTHER" id="PTHR37751:SF1">
    <property type="entry name" value="LOW PROTEIN: M-PHASE INDUCER PHOSPHATASE-LIKE PROTEIN"/>
    <property type="match status" value="1"/>
</dbReference>
<name>A0AAD3XLS5_NEPGR</name>
<evidence type="ECO:0000256" key="1">
    <source>
        <dbReference type="SAM" id="MobiDB-lite"/>
    </source>
</evidence>
<feature type="compositionally biased region" description="Gly residues" evidence="1">
    <location>
        <begin position="16"/>
        <end position="30"/>
    </location>
</feature>
<dbReference type="Pfam" id="PF14309">
    <property type="entry name" value="DUF4378"/>
    <property type="match status" value="1"/>
</dbReference>
<evidence type="ECO:0000259" key="2">
    <source>
        <dbReference type="Pfam" id="PF14309"/>
    </source>
</evidence>
<accession>A0AAD3XLS5</accession>
<gene>
    <name evidence="4" type="ORF">Nepgr_010900</name>
</gene>
<feature type="domain" description="DUF4378" evidence="2">
    <location>
        <begin position="511"/>
        <end position="681"/>
    </location>
</feature>
<reference evidence="4" key="1">
    <citation type="submission" date="2023-05" db="EMBL/GenBank/DDBJ databases">
        <title>Nepenthes gracilis genome sequencing.</title>
        <authorList>
            <person name="Fukushima K."/>
        </authorList>
    </citation>
    <scope>NUCLEOTIDE SEQUENCE</scope>
    <source>
        <strain evidence="4">SING2019-196</strain>
    </source>
</reference>
<sequence>MGREWYSWVTKSSTKGRGGGGEAGRGGGGAAADRQDSSAAAPGCMGALLQLFEFHHFQFCDVHHQPHAFHPTRLEAPRNSLESEEMVRRTASLSSIPGELEEELTDVVPMGIPINTIRRDTKLRVQTVSDSRAKVHDLSSESSCSPGPRTPNLVARLMGLDLFPEGCSTPNNLTPRPSSSLSYAAALGSRSLSEKPRRSSSARSLGVDCHRLSLQFSKESSMGSEEMECSRHSCSAISAKRRELKLDLDENRSPRSQYARQIMKQVKENVLSRRFGVDITNKDGQKERRRDEHLMHLKVKKPQKEAIKVVDELSPCKNSTESRPPRLRFSESMSESSVAAASVDQYRQRQTFCSLSSSSSQSQQPLQDGKQRHPKCIKSCNNAKGERFMSSRLRRSQHAMDLIRNKKDELFVRPSAITSRAKSSDKKRRKMPLSTDLLPASVPAFLPLKKLECPSPTSTKVRQKQELSKAQPSKCGTRLPSDSSWIHKKQQAKCFKDGTTAAVATSSSDAEFQYVSRVLNRVGIQGNTPVSFTNWLSLSHLYPLNPSIFESLEDSYSALNDSTDTTLAYLSLPWNRKMIFDLVDEILVDIFKPSMMNLKSRLARTITGNQQPTHGAHLVSLLCTRIQSFPSSDCRILKDIDALIDKDLPESENQNRVAFGEEYDALVMEIEREIMDSMIRETAYVKFTKH</sequence>
<keyword evidence="5" id="KW-1185">Reference proteome</keyword>
<feature type="region of interest" description="Disordered" evidence="1">
    <location>
        <begin position="414"/>
        <end position="434"/>
    </location>
</feature>
<dbReference type="InterPro" id="IPR032795">
    <property type="entry name" value="DUF3741-assoc"/>
</dbReference>
<dbReference type="PANTHER" id="PTHR37751">
    <property type="entry name" value="LOW PROTEIN: M-PHASE INDUCER PHOSPHATASE-LIKE PROTEIN"/>
    <property type="match status" value="1"/>
</dbReference>
<comment type="caution">
    <text evidence="4">The sequence shown here is derived from an EMBL/GenBank/DDBJ whole genome shotgun (WGS) entry which is preliminary data.</text>
</comment>
<evidence type="ECO:0008006" key="6">
    <source>
        <dbReference type="Google" id="ProtNLM"/>
    </source>
</evidence>
<dbReference type="EMBL" id="BSYO01000008">
    <property type="protein sequence ID" value="GMH09060.1"/>
    <property type="molecule type" value="Genomic_DNA"/>
</dbReference>